<accession>A0A645AVF1</accession>
<dbReference type="AlphaFoldDB" id="A0A645AVF1"/>
<proteinExistence type="predicted"/>
<gene>
    <name evidence="1" type="ORF">SDC9_104054</name>
</gene>
<name>A0A645AVF1_9ZZZZ</name>
<dbReference type="EMBL" id="VSSQ01016159">
    <property type="protein sequence ID" value="MPM57232.1"/>
    <property type="molecule type" value="Genomic_DNA"/>
</dbReference>
<protein>
    <submittedName>
        <fullName evidence="1">Uncharacterized protein</fullName>
    </submittedName>
</protein>
<evidence type="ECO:0000313" key="1">
    <source>
        <dbReference type="EMBL" id="MPM57232.1"/>
    </source>
</evidence>
<sequence>MNIIIIPPNTIIISLFALKNVPKAFNDDPSIKNVIEIPNVKHIVFLNKALLAKLPLFKFSTLLLDNILKYIGSIGNMHGDKNDNKPSTNTTIKFIFSIELS</sequence>
<comment type="caution">
    <text evidence="1">The sequence shown here is derived from an EMBL/GenBank/DDBJ whole genome shotgun (WGS) entry which is preliminary data.</text>
</comment>
<reference evidence="1" key="1">
    <citation type="submission" date="2019-08" db="EMBL/GenBank/DDBJ databases">
        <authorList>
            <person name="Kucharzyk K."/>
            <person name="Murdoch R.W."/>
            <person name="Higgins S."/>
            <person name="Loffler F."/>
        </authorList>
    </citation>
    <scope>NUCLEOTIDE SEQUENCE</scope>
</reference>
<organism evidence="1">
    <name type="scientific">bioreactor metagenome</name>
    <dbReference type="NCBI Taxonomy" id="1076179"/>
    <lineage>
        <taxon>unclassified sequences</taxon>
        <taxon>metagenomes</taxon>
        <taxon>ecological metagenomes</taxon>
    </lineage>
</organism>